<dbReference type="STRING" id="556325.BHE16_08980"/>
<feature type="region of interest" description="Disordered" evidence="6">
    <location>
        <begin position="1"/>
        <end position="21"/>
    </location>
</feature>
<comment type="subcellular location">
    <subcellularLocation>
        <location evidence="1">Cell membrane</location>
        <topology evidence="1">Peripheral membrane protein</topology>
    </subcellularLocation>
</comment>
<dbReference type="Pfam" id="PF00005">
    <property type="entry name" value="ABC_tran"/>
    <property type="match status" value="1"/>
</dbReference>
<dbReference type="SMART" id="SM00382">
    <property type="entry name" value="AAA"/>
    <property type="match status" value="1"/>
</dbReference>
<dbReference type="InterPro" id="IPR050763">
    <property type="entry name" value="ABC_transporter_ATP-binding"/>
</dbReference>
<feature type="domain" description="ABC transporter" evidence="7">
    <location>
        <begin position="24"/>
        <end position="251"/>
    </location>
</feature>
<evidence type="ECO:0000256" key="2">
    <source>
        <dbReference type="ARBA" id="ARBA00022448"/>
    </source>
</evidence>
<dbReference type="InterPro" id="IPR017871">
    <property type="entry name" value="ABC_transporter-like_CS"/>
</dbReference>
<keyword evidence="5" id="KW-0046">Antibiotic resistance</keyword>
<feature type="compositionally biased region" description="Low complexity" evidence="6">
    <location>
        <begin position="1"/>
        <end position="19"/>
    </location>
</feature>
<dbReference type="GO" id="GO:0005886">
    <property type="term" value="C:plasma membrane"/>
    <property type="evidence" value="ECO:0007669"/>
    <property type="project" value="UniProtKB-SubCell"/>
</dbReference>
<evidence type="ECO:0000256" key="4">
    <source>
        <dbReference type="ARBA" id="ARBA00022840"/>
    </source>
</evidence>
<sequence length="344" mass="36288">MVSSPANSSGSSRSSGLKSTAPAVHLRNVSKSFRTRDGLVEAVKNVNLTIHPGEIVAFLGPNGAGKTTTIDMMLGLTEPTDGTVEILGAAPRVAMDAGRVSAVMQTGGLLRDLTVRETVTAIAALHHVRSRVDEVMARADITALASRKVVKCSGGEQQRLKFALALLPNPDVLFLDEPTAGMDVNARRHFWHTIQAEALTGRTVVFATHYLEEAQEFAQRVILMAQGSLIADAPTAEFRSLAFGRTVSATLSLSSVSEDDAAAGVEILRSIPGVQQLSRNGDRVEILAKDSDAVARALLTSPALADLSPRDLEISGASLENAFISLTEANASAHSAEETVRTAS</sequence>
<dbReference type="PROSITE" id="PS50893">
    <property type="entry name" value="ABC_TRANSPORTER_2"/>
    <property type="match status" value="1"/>
</dbReference>
<evidence type="ECO:0000256" key="5">
    <source>
        <dbReference type="ARBA" id="ARBA00023251"/>
    </source>
</evidence>
<keyword evidence="4 8" id="KW-0067">ATP-binding</keyword>
<dbReference type="AlphaFoldDB" id="A0A1L2ZPZ7"/>
<dbReference type="RefSeq" id="WP_071894579.1">
    <property type="nucleotide sequence ID" value="NZ_CP018135.1"/>
</dbReference>
<reference evidence="8 9" key="1">
    <citation type="submission" date="2016-11" db="EMBL/GenBank/DDBJ databases">
        <title>Genome sequencing of Zhihengliuella aestuarii B18 antagonistic to Plasmodiophora brassicae.</title>
        <authorList>
            <person name="Luo Y."/>
        </authorList>
    </citation>
    <scope>NUCLEOTIDE SEQUENCE [LARGE SCALE GENOMIC DNA]</scope>
    <source>
        <strain evidence="8 9">B18</strain>
    </source>
</reference>
<dbReference type="Proteomes" id="UP000183530">
    <property type="component" value="Chromosome"/>
</dbReference>
<dbReference type="InterPro" id="IPR003593">
    <property type="entry name" value="AAA+_ATPase"/>
</dbReference>
<keyword evidence="2" id="KW-0813">Transport</keyword>
<proteinExistence type="predicted"/>
<organism evidence="8 9">
    <name type="scientific">Neomicrococcus aestuarii</name>
    <dbReference type="NCBI Taxonomy" id="556325"/>
    <lineage>
        <taxon>Bacteria</taxon>
        <taxon>Bacillati</taxon>
        <taxon>Actinomycetota</taxon>
        <taxon>Actinomycetes</taxon>
        <taxon>Micrococcales</taxon>
        <taxon>Micrococcaceae</taxon>
        <taxon>Neomicrococcus</taxon>
    </lineage>
</organism>
<evidence type="ECO:0000256" key="1">
    <source>
        <dbReference type="ARBA" id="ARBA00004202"/>
    </source>
</evidence>
<dbReference type="SUPFAM" id="SSF52540">
    <property type="entry name" value="P-loop containing nucleoside triphosphate hydrolases"/>
    <property type="match status" value="1"/>
</dbReference>
<dbReference type="GO" id="GO:0046677">
    <property type="term" value="P:response to antibiotic"/>
    <property type="evidence" value="ECO:0007669"/>
    <property type="project" value="UniProtKB-KW"/>
</dbReference>
<dbReference type="InterPro" id="IPR027417">
    <property type="entry name" value="P-loop_NTPase"/>
</dbReference>
<evidence type="ECO:0000259" key="7">
    <source>
        <dbReference type="PROSITE" id="PS50893"/>
    </source>
</evidence>
<gene>
    <name evidence="8" type="ORF">BHE16_08980</name>
</gene>
<protein>
    <submittedName>
        <fullName evidence="8">Multidrug ABC transporter ATP-binding protein</fullName>
    </submittedName>
</protein>
<evidence type="ECO:0000256" key="6">
    <source>
        <dbReference type="SAM" id="MobiDB-lite"/>
    </source>
</evidence>
<dbReference type="GO" id="GO:0016887">
    <property type="term" value="F:ATP hydrolysis activity"/>
    <property type="evidence" value="ECO:0007669"/>
    <property type="project" value="InterPro"/>
</dbReference>
<dbReference type="CDD" id="cd03230">
    <property type="entry name" value="ABC_DR_subfamily_A"/>
    <property type="match status" value="1"/>
</dbReference>
<accession>A0A1L2ZPZ7</accession>
<dbReference type="PANTHER" id="PTHR42711:SF17">
    <property type="entry name" value="ABC TRANSPORTER ATP-BINDING PROTEIN"/>
    <property type="match status" value="1"/>
</dbReference>
<keyword evidence="9" id="KW-1185">Reference proteome</keyword>
<dbReference type="InterPro" id="IPR003439">
    <property type="entry name" value="ABC_transporter-like_ATP-bd"/>
</dbReference>
<dbReference type="Gene3D" id="3.40.50.300">
    <property type="entry name" value="P-loop containing nucleotide triphosphate hydrolases"/>
    <property type="match status" value="1"/>
</dbReference>
<evidence type="ECO:0000313" key="9">
    <source>
        <dbReference type="Proteomes" id="UP000183530"/>
    </source>
</evidence>
<dbReference type="EMBL" id="CP018135">
    <property type="protein sequence ID" value="APF41108.1"/>
    <property type="molecule type" value="Genomic_DNA"/>
</dbReference>
<dbReference type="PROSITE" id="PS00211">
    <property type="entry name" value="ABC_TRANSPORTER_1"/>
    <property type="match status" value="1"/>
</dbReference>
<dbReference type="KEGG" id="nae:BHE16_08980"/>
<evidence type="ECO:0000256" key="3">
    <source>
        <dbReference type="ARBA" id="ARBA00022741"/>
    </source>
</evidence>
<name>A0A1L2ZPZ7_9MICC</name>
<dbReference type="GO" id="GO:0005524">
    <property type="term" value="F:ATP binding"/>
    <property type="evidence" value="ECO:0007669"/>
    <property type="project" value="UniProtKB-KW"/>
</dbReference>
<keyword evidence="3" id="KW-0547">Nucleotide-binding</keyword>
<evidence type="ECO:0000313" key="8">
    <source>
        <dbReference type="EMBL" id="APF41108.1"/>
    </source>
</evidence>
<dbReference type="PANTHER" id="PTHR42711">
    <property type="entry name" value="ABC TRANSPORTER ATP-BINDING PROTEIN"/>
    <property type="match status" value="1"/>
</dbReference>
<dbReference type="OrthoDB" id="9804819at2"/>